<dbReference type="Gene3D" id="3.30.70.330">
    <property type="match status" value="1"/>
</dbReference>
<feature type="domain" description="RRM" evidence="6">
    <location>
        <begin position="639"/>
        <end position="713"/>
    </location>
</feature>
<evidence type="ECO:0000256" key="1">
    <source>
        <dbReference type="ARBA" id="ARBA00022722"/>
    </source>
</evidence>
<dbReference type="AlphaFoldDB" id="A0AAV6GTR1"/>
<keyword evidence="1" id="KW-0540">Nuclease</keyword>
<evidence type="ECO:0000256" key="3">
    <source>
        <dbReference type="ARBA" id="ARBA00022839"/>
    </source>
</evidence>
<feature type="domain" description="RRM" evidence="6">
    <location>
        <begin position="544"/>
        <end position="618"/>
    </location>
</feature>
<keyword evidence="4" id="KW-0694">RNA-binding</keyword>
<evidence type="ECO:0000313" key="7">
    <source>
        <dbReference type="EMBL" id="KAG5278340.1"/>
    </source>
</evidence>
<dbReference type="InterPro" id="IPR012677">
    <property type="entry name" value="Nucleotide-bd_a/b_plait_sf"/>
</dbReference>
<evidence type="ECO:0000256" key="5">
    <source>
        <dbReference type="SAM" id="MobiDB-lite"/>
    </source>
</evidence>
<dbReference type="Pfam" id="PF00929">
    <property type="entry name" value="RNase_T"/>
    <property type="match status" value="1"/>
</dbReference>
<feature type="region of interest" description="Disordered" evidence="5">
    <location>
        <begin position="720"/>
        <end position="751"/>
    </location>
</feature>
<evidence type="ECO:0000256" key="4">
    <source>
        <dbReference type="PROSITE-ProRule" id="PRU00176"/>
    </source>
</evidence>
<evidence type="ECO:0000259" key="6">
    <source>
        <dbReference type="PROSITE" id="PS50102"/>
    </source>
</evidence>
<dbReference type="InterPro" id="IPR012337">
    <property type="entry name" value="RNaseH-like_sf"/>
</dbReference>
<gene>
    <name evidence="7" type="ORF">AALO_G00097890</name>
</gene>
<dbReference type="InterPro" id="IPR013520">
    <property type="entry name" value="Ribonucl_H"/>
</dbReference>
<dbReference type="FunFam" id="3.30.420.10:FF:000175">
    <property type="entry name" value="RNA exonuclease 5"/>
    <property type="match status" value="1"/>
</dbReference>
<dbReference type="PANTHER" id="PTHR12801:SF82">
    <property type="entry name" value="RNA EXONUCLEASE 5"/>
    <property type="match status" value="1"/>
</dbReference>
<keyword evidence="8" id="KW-1185">Reference proteome</keyword>
<evidence type="ECO:0000256" key="2">
    <source>
        <dbReference type="ARBA" id="ARBA00022801"/>
    </source>
</evidence>
<name>A0AAV6GTR1_9TELE</name>
<dbReference type="InterPro" id="IPR034922">
    <property type="entry name" value="REX1-like_exo"/>
</dbReference>
<dbReference type="InterPro" id="IPR047021">
    <property type="entry name" value="REXO1/3/4-like"/>
</dbReference>
<dbReference type="GO" id="GO:0003723">
    <property type="term" value="F:RNA binding"/>
    <property type="evidence" value="ECO:0007669"/>
    <property type="project" value="UniProtKB-UniRule"/>
</dbReference>
<comment type="caution">
    <text evidence="7">The sequence shown here is derived from an EMBL/GenBank/DDBJ whole genome shotgun (WGS) entry which is preliminary data.</text>
</comment>
<dbReference type="SUPFAM" id="SSF53098">
    <property type="entry name" value="Ribonuclease H-like"/>
    <property type="match status" value="1"/>
</dbReference>
<sequence>MAKASDSKRKRDLSLASEDSGHSKRSKVEYSPPIQPLESKSPPHVTRCFEHLHEAISLPELSGLLQYAVLGENIITKPSWCRLHHQRKLSGVTVTVLEDVTQVHFYRYYPQFKNLRRRYKTRCTLLPCVGDVSSFILNSELSHSGTVMSDLPRASLPSSSTTILLPPSLSSASASHKGGDLQLHPVIRKFGSETRGLSAYILTGEEMSKYKFPLKGAPDCKSFICTEKNGQVTDSSPLYGLDCEMCLTKLGHEVTRVSLVDSSGQCMLDELVKPHNPIYNYLTRFSGITKDMLAQVTTRLADVQSKLIQLLPQDAILVGHSLDCDLRALEMIHNNVIDTSLLYRREYGARFKLNVLAGVILKREIQSEERRGHDPTEDALAALELAQYFVSKGPRQVVELHLQQLWGSPASLPESPVNGFCHKSPPLASLNTVASPLASLNTATTSSGLPTSRLTFGRALFKTGQPALQLGRLAGTPSQTSNELWRRQCCSSDKKVLEALRRQVQSHSLSLLQLSSYSQLLTRTQPSYTQRNLHKLVSRLREICVVYVGPLSPDCTERDVKRLCSSYGVLRSVTLLSSTHRVYAVVEYALLEGAALAVERLNGCALHGCPVKVQRPVGEVTLDLEEYLCDLREDPLNERLIYAANIAADNPADLQMTFDQFGPVEGVSVRSQRPRKKRKHAFFKYHSTESLEAALDPSAELTLGQVKVCRALTPPHLCSWTPDAPETSLSNGENGETEGRTDGMVGGGGGGEEEDVIDEELETELDRETAGVMRKLDSKVGKIFEALPENTLSIVILPGKESLHGTFHPGLCFMEVKQKSTAFNPMESLKNIE</sequence>
<protein>
    <recommendedName>
        <fullName evidence="6">RRM domain-containing protein</fullName>
    </recommendedName>
</protein>
<feature type="compositionally biased region" description="Basic and acidic residues" evidence="5">
    <location>
        <begin position="1"/>
        <end position="28"/>
    </location>
</feature>
<dbReference type="EMBL" id="JADWDJ010000007">
    <property type="protein sequence ID" value="KAG5278340.1"/>
    <property type="molecule type" value="Genomic_DNA"/>
</dbReference>
<dbReference type="SMART" id="SM00360">
    <property type="entry name" value="RRM"/>
    <property type="match status" value="2"/>
</dbReference>
<keyword evidence="3" id="KW-0269">Exonuclease</keyword>
<dbReference type="CDD" id="cd06145">
    <property type="entry name" value="REX1_like"/>
    <property type="match status" value="1"/>
</dbReference>
<reference evidence="7" key="1">
    <citation type="submission" date="2020-10" db="EMBL/GenBank/DDBJ databases">
        <title>Chromosome-scale genome assembly of the Allis shad, Alosa alosa.</title>
        <authorList>
            <person name="Margot Z."/>
            <person name="Christophe K."/>
            <person name="Cabau C."/>
            <person name="Louis A."/>
            <person name="Berthelot C."/>
            <person name="Parey E."/>
            <person name="Roest Crollius H."/>
            <person name="Montfort J."/>
            <person name="Robinson-Rechavi M."/>
            <person name="Bucao C."/>
            <person name="Bouchez O."/>
            <person name="Gislard M."/>
            <person name="Lluch J."/>
            <person name="Milhes M."/>
            <person name="Lampietro C."/>
            <person name="Lopez Roques C."/>
            <person name="Donnadieu C."/>
            <person name="Braasch I."/>
            <person name="Desvignes T."/>
            <person name="Postlethwait J."/>
            <person name="Bobe J."/>
            <person name="Guiguen Y."/>
        </authorList>
    </citation>
    <scope>NUCLEOTIDE SEQUENCE</scope>
    <source>
        <strain evidence="7">M-15738</strain>
        <tissue evidence="7">Blood</tissue>
    </source>
</reference>
<dbReference type="PROSITE" id="PS50102">
    <property type="entry name" value="RRM"/>
    <property type="match status" value="2"/>
</dbReference>
<accession>A0AAV6GTR1</accession>
<evidence type="ECO:0000313" key="8">
    <source>
        <dbReference type="Proteomes" id="UP000823561"/>
    </source>
</evidence>
<dbReference type="SMART" id="SM00479">
    <property type="entry name" value="EXOIII"/>
    <property type="match status" value="1"/>
</dbReference>
<dbReference type="CDD" id="cd00590">
    <property type="entry name" value="RRM_SF"/>
    <property type="match status" value="1"/>
</dbReference>
<dbReference type="SUPFAM" id="SSF54928">
    <property type="entry name" value="RNA-binding domain, RBD"/>
    <property type="match status" value="1"/>
</dbReference>
<dbReference type="GO" id="GO:0004527">
    <property type="term" value="F:exonuclease activity"/>
    <property type="evidence" value="ECO:0007669"/>
    <property type="project" value="UniProtKB-KW"/>
</dbReference>
<dbReference type="Pfam" id="PF00076">
    <property type="entry name" value="RRM_1"/>
    <property type="match status" value="2"/>
</dbReference>
<organism evidence="7 8">
    <name type="scientific">Alosa alosa</name>
    <name type="common">allis shad</name>
    <dbReference type="NCBI Taxonomy" id="278164"/>
    <lineage>
        <taxon>Eukaryota</taxon>
        <taxon>Metazoa</taxon>
        <taxon>Chordata</taxon>
        <taxon>Craniata</taxon>
        <taxon>Vertebrata</taxon>
        <taxon>Euteleostomi</taxon>
        <taxon>Actinopterygii</taxon>
        <taxon>Neopterygii</taxon>
        <taxon>Teleostei</taxon>
        <taxon>Clupei</taxon>
        <taxon>Clupeiformes</taxon>
        <taxon>Clupeoidei</taxon>
        <taxon>Clupeidae</taxon>
        <taxon>Alosa</taxon>
    </lineage>
</organism>
<keyword evidence="2" id="KW-0378">Hydrolase</keyword>
<dbReference type="Proteomes" id="UP000823561">
    <property type="component" value="Chromosome 7"/>
</dbReference>
<proteinExistence type="predicted"/>
<feature type="region of interest" description="Disordered" evidence="5">
    <location>
        <begin position="1"/>
        <end position="42"/>
    </location>
</feature>
<dbReference type="Gene3D" id="3.30.420.10">
    <property type="entry name" value="Ribonuclease H-like superfamily/Ribonuclease H"/>
    <property type="match status" value="1"/>
</dbReference>
<dbReference type="InterPro" id="IPR000504">
    <property type="entry name" value="RRM_dom"/>
</dbReference>
<dbReference type="GO" id="GO:0005634">
    <property type="term" value="C:nucleus"/>
    <property type="evidence" value="ECO:0007669"/>
    <property type="project" value="TreeGrafter"/>
</dbReference>
<dbReference type="InterPro" id="IPR036397">
    <property type="entry name" value="RNaseH_sf"/>
</dbReference>
<dbReference type="InterPro" id="IPR035979">
    <property type="entry name" value="RBD_domain_sf"/>
</dbReference>
<dbReference type="PANTHER" id="PTHR12801">
    <property type="entry name" value="RNA EXONUCLEASE REXO1 / RECO3 FAMILY MEMBER-RELATED"/>
    <property type="match status" value="1"/>
</dbReference>